<dbReference type="InterPro" id="IPR011006">
    <property type="entry name" value="CheY-like_superfamily"/>
</dbReference>
<protein>
    <submittedName>
        <fullName evidence="4">Response regulator</fullName>
    </submittedName>
</protein>
<gene>
    <name evidence="4" type="ORF">ET471_06660</name>
</gene>
<dbReference type="Pfam" id="PF00072">
    <property type="entry name" value="Response_reg"/>
    <property type="match status" value="1"/>
</dbReference>
<proteinExistence type="predicted"/>
<evidence type="ECO:0000256" key="2">
    <source>
        <dbReference type="PROSITE-ProRule" id="PRU00169"/>
    </source>
</evidence>
<dbReference type="EMBL" id="CP035493">
    <property type="protein sequence ID" value="QAY69762.1"/>
    <property type="molecule type" value="Genomic_DNA"/>
</dbReference>
<dbReference type="AlphaFoldDB" id="A0A4P6F2I0"/>
<feature type="modified residue" description="4-aspartylphosphate" evidence="2">
    <location>
        <position position="54"/>
    </location>
</feature>
<dbReference type="CDD" id="cd17535">
    <property type="entry name" value="REC_NarL-like"/>
    <property type="match status" value="1"/>
</dbReference>
<keyword evidence="1 2" id="KW-0597">Phosphoprotein</keyword>
<organism evidence="4 5">
    <name type="scientific">Xylanimonas protaetiae</name>
    <dbReference type="NCBI Taxonomy" id="2509457"/>
    <lineage>
        <taxon>Bacteria</taxon>
        <taxon>Bacillati</taxon>
        <taxon>Actinomycetota</taxon>
        <taxon>Actinomycetes</taxon>
        <taxon>Micrococcales</taxon>
        <taxon>Promicromonosporaceae</taxon>
        <taxon>Xylanimonas</taxon>
    </lineage>
</organism>
<evidence type="ECO:0000256" key="1">
    <source>
        <dbReference type="ARBA" id="ARBA00022553"/>
    </source>
</evidence>
<dbReference type="PANTHER" id="PTHR44591:SF18">
    <property type="entry name" value="REGULATORY PROTEIN"/>
    <property type="match status" value="1"/>
</dbReference>
<dbReference type="OrthoDB" id="7352332at2"/>
<dbReference type="SMART" id="SM00448">
    <property type="entry name" value="REC"/>
    <property type="match status" value="1"/>
</dbReference>
<dbReference type="SUPFAM" id="SSF52172">
    <property type="entry name" value="CheY-like"/>
    <property type="match status" value="1"/>
</dbReference>
<sequence length="116" mass="11939">MCPTVLIVDDHAEFRRVARELLEADRFTVVGESADAADALRAVEALQPDVVLLDVRLPDGSGLDVAQAMSALPSAPHVVLTSTADYAWAASASGAVGFVAKAGLSGPALRALIEVA</sequence>
<keyword evidence="5" id="KW-1185">Reference proteome</keyword>
<accession>A0A4P6F2I0</accession>
<feature type="domain" description="Response regulatory" evidence="3">
    <location>
        <begin position="4"/>
        <end position="116"/>
    </location>
</feature>
<dbReference type="InterPro" id="IPR058245">
    <property type="entry name" value="NreC/VraR/RcsB-like_REC"/>
</dbReference>
<name>A0A4P6F2I0_9MICO</name>
<dbReference type="Proteomes" id="UP000292118">
    <property type="component" value="Chromosome"/>
</dbReference>
<reference evidence="4 5" key="1">
    <citation type="submission" date="2019-01" db="EMBL/GenBank/DDBJ databases">
        <title>Genome sequencing of strain FW10M-9.</title>
        <authorList>
            <person name="Heo J."/>
            <person name="Kim S.-J."/>
            <person name="Kim J.-S."/>
            <person name="Hong S.-B."/>
            <person name="Kwon S.-W."/>
        </authorList>
    </citation>
    <scope>NUCLEOTIDE SEQUENCE [LARGE SCALE GENOMIC DNA]</scope>
    <source>
        <strain evidence="4 5">FW10M-9</strain>
    </source>
</reference>
<evidence type="ECO:0000313" key="4">
    <source>
        <dbReference type="EMBL" id="QAY69762.1"/>
    </source>
</evidence>
<dbReference type="RefSeq" id="WP_129187152.1">
    <property type="nucleotide sequence ID" value="NZ_CP035493.1"/>
</dbReference>
<dbReference type="GO" id="GO:0000160">
    <property type="term" value="P:phosphorelay signal transduction system"/>
    <property type="evidence" value="ECO:0007669"/>
    <property type="project" value="InterPro"/>
</dbReference>
<dbReference type="InterPro" id="IPR050595">
    <property type="entry name" value="Bact_response_regulator"/>
</dbReference>
<dbReference type="Gene3D" id="3.40.50.2300">
    <property type="match status" value="1"/>
</dbReference>
<evidence type="ECO:0000259" key="3">
    <source>
        <dbReference type="PROSITE" id="PS50110"/>
    </source>
</evidence>
<dbReference type="PANTHER" id="PTHR44591">
    <property type="entry name" value="STRESS RESPONSE REGULATOR PROTEIN 1"/>
    <property type="match status" value="1"/>
</dbReference>
<dbReference type="InterPro" id="IPR001789">
    <property type="entry name" value="Sig_transdc_resp-reg_receiver"/>
</dbReference>
<evidence type="ECO:0000313" key="5">
    <source>
        <dbReference type="Proteomes" id="UP000292118"/>
    </source>
</evidence>
<dbReference type="PROSITE" id="PS50110">
    <property type="entry name" value="RESPONSE_REGULATORY"/>
    <property type="match status" value="1"/>
</dbReference>
<dbReference type="KEGG" id="xya:ET471_06660"/>